<keyword evidence="4" id="KW-1185">Reference proteome</keyword>
<dbReference type="PANTHER" id="PTHR10900">
    <property type="entry name" value="PERIOSTIN-RELATED"/>
    <property type="match status" value="1"/>
</dbReference>
<accession>A0A5B8YEG4</accession>
<proteinExistence type="predicted"/>
<dbReference type="PROSITE" id="PS51257">
    <property type="entry name" value="PROKAR_LIPOPROTEIN"/>
    <property type="match status" value="1"/>
</dbReference>
<dbReference type="SMART" id="SM00554">
    <property type="entry name" value="FAS1"/>
    <property type="match status" value="1"/>
</dbReference>
<dbReference type="EMBL" id="CP042476">
    <property type="protein sequence ID" value="QED36285.1"/>
    <property type="molecule type" value="Genomic_DNA"/>
</dbReference>
<dbReference type="KEGG" id="anp:FK178_00410"/>
<evidence type="ECO:0000259" key="2">
    <source>
        <dbReference type="PROSITE" id="PS50213"/>
    </source>
</evidence>
<dbReference type="PANTHER" id="PTHR10900:SF77">
    <property type="entry name" value="FI19380P1"/>
    <property type="match status" value="1"/>
</dbReference>
<dbReference type="InterPro" id="IPR036378">
    <property type="entry name" value="FAS1_dom_sf"/>
</dbReference>
<dbReference type="Pfam" id="PF02469">
    <property type="entry name" value="Fasciclin"/>
    <property type="match status" value="1"/>
</dbReference>
<dbReference type="AlphaFoldDB" id="A0A5B8YEG4"/>
<protein>
    <submittedName>
        <fullName evidence="3">Fasciclin domain-containing protein</fullName>
    </submittedName>
</protein>
<reference evidence="3 4" key="1">
    <citation type="submission" date="2019-08" db="EMBL/GenBank/DDBJ databases">
        <title>Antarcticibacterium arcticum sp. nov., a bacterium isolated from marine sediment of the Canadian Beaufort Sea.</title>
        <authorList>
            <person name="Lee Y.M."/>
            <person name="Baek K."/>
            <person name="Lee D.-H."/>
            <person name="Shin S.C."/>
            <person name="Jin Y.K."/>
            <person name="Park Y."/>
        </authorList>
    </citation>
    <scope>NUCLEOTIDE SEQUENCE [LARGE SCALE GENOMIC DNA]</scope>
    <source>
        <strain evidence="3 4">PAMC 28998</strain>
    </source>
</reference>
<dbReference type="InterPro" id="IPR050904">
    <property type="entry name" value="Adhesion/Biosynth-related"/>
</dbReference>
<dbReference type="Gene3D" id="2.30.180.10">
    <property type="entry name" value="FAS1 domain"/>
    <property type="match status" value="1"/>
</dbReference>
<dbReference type="OrthoDB" id="9800666at2"/>
<sequence length="246" mass="27121">MKLRKVLLVAILSGIAFTSCKDNKTDDDIDDRMEMERMEADREAEMRADRERLERENNINARLQANQNLTTFNEGWNRNQISQNLDGTRMAGDTTTARTAGTTQATQGSYTIFAPSNEAYAALTEAQRTQLNDAQRRDRNVASMNYLMVNQRVTADQLKQQIQSGNGKYAIKTMQGENITASIEGDNIILTDAAGNKARVIESDNEGSNGVIHIIDKVLWPKDPTKNEAATRTGTTAGTTTGSATP</sequence>
<evidence type="ECO:0000256" key="1">
    <source>
        <dbReference type="SAM" id="MobiDB-lite"/>
    </source>
</evidence>
<gene>
    <name evidence="3" type="ORF">FK178_00410</name>
</gene>
<dbReference type="InterPro" id="IPR000782">
    <property type="entry name" value="FAS1_domain"/>
</dbReference>
<feature type="domain" description="FAS1" evidence="2">
    <location>
        <begin position="56"/>
        <end position="219"/>
    </location>
</feature>
<feature type="region of interest" description="Disordered" evidence="1">
    <location>
        <begin position="223"/>
        <end position="246"/>
    </location>
</feature>
<dbReference type="PROSITE" id="PS50213">
    <property type="entry name" value="FAS1"/>
    <property type="match status" value="1"/>
</dbReference>
<feature type="compositionally biased region" description="Low complexity" evidence="1">
    <location>
        <begin position="230"/>
        <end position="246"/>
    </location>
</feature>
<dbReference type="SUPFAM" id="SSF82153">
    <property type="entry name" value="FAS1 domain"/>
    <property type="match status" value="1"/>
</dbReference>
<organism evidence="3 4">
    <name type="scientific">Antarcticibacterium arcticum</name>
    <dbReference type="NCBI Taxonomy" id="2585771"/>
    <lineage>
        <taxon>Bacteria</taxon>
        <taxon>Pseudomonadati</taxon>
        <taxon>Bacteroidota</taxon>
        <taxon>Flavobacteriia</taxon>
        <taxon>Flavobacteriales</taxon>
        <taxon>Flavobacteriaceae</taxon>
        <taxon>Antarcticibacterium</taxon>
    </lineage>
</organism>
<name>A0A5B8YEG4_9FLAO</name>
<evidence type="ECO:0000313" key="4">
    <source>
        <dbReference type="Proteomes" id="UP000321954"/>
    </source>
</evidence>
<dbReference type="Proteomes" id="UP000321954">
    <property type="component" value="Chromosome"/>
</dbReference>
<evidence type="ECO:0000313" key="3">
    <source>
        <dbReference type="EMBL" id="QED36285.1"/>
    </source>
</evidence>
<dbReference type="RefSeq" id="WP_146829947.1">
    <property type="nucleotide sequence ID" value="NZ_CP042476.1"/>
</dbReference>